<comment type="caution">
    <text evidence="8">The sequence shown here is derived from an EMBL/GenBank/DDBJ whole genome shotgun (WGS) entry which is preliminary data.</text>
</comment>
<gene>
    <name evidence="8" type="ORF">BHU61_00425</name>
</gene>
<dbReference type="InterPro" id="IPR029063">
    <property type="entry name" value="SAM-dependent_MTases_sf"/>
</dbReference>
<evidence type="ECO:0000313" key="9">
    <source>
        <dbReference type="Proteomes" id="UP000249808"/>
    </source>
</evidence>
<dbReference type="GO" id="GO:0032259">
    <property type="term" value="P:methylation"/>
    <property type="evidence" value="ECO:0007669"/>
    <property type="project" value="UniProtKB-KW"/>
</dbReference>
<keyword evidence="2" id="KW-0489">Methyltransferase</keyword>
<dbReference type="SUPFAM" id="SSF53335">
    <property type="entry name" value="S-adenosyl-L-methionine-dependent methyltransferases"/>
    <property type="match status" value="1"/>
</dbReference>
<feature type="domain" description="DNA methylase adenine-specific" evidence="7">
    <location>
        <begin position="36"/>
        <end position="247"/>
    </location>
</feature>
<dbReference type="GO" id="GO:0009307">
    <property type="term" value="P:DNA restriction-modification system"/>
    <property type="evidence" value="ECO:0007669"/>
    <property type="project" value="UniProtKB-KW"/>
</dbReference>
<dbReference type="GO" id="GO:0003677">
    <property type="term" value="F:DNA binding"/>
    <property type="evidence" value="ECO:0007669"/>
    <property type="project" value="InterPro"/>
</dbReference>
<proteinExistence type="predicted"/>
<comment type="catalytic activity">
    <reaction evidence="6">
        <text>a 2'-deoxyadenosine in DNA + S-adenosyl-L-methionine = an N(6)-methyl-2'-deoxyadenosine in DNA + S-adenosyl-L-homocysteine + H(+)</text>
        <dbReference type="Rhea" id="RHEA:15197"/>
        <dbReference type="Rhea" id="RHEA-COMP:12418"/>
        <dbReference type="Rhea" id="RHEA-COMP:12419"/>
        <dbReference type="ChEBI" id="CHEBI:15378"/>
        <dbReference type="ChEBI" id="CHEBI:57856"/>
        <dbReference type="ChEBI" id="CHEBI:59789"/>
        <dbReference type="ChEBI" id="CHEBI:90615"/>
        <dbReference type="ChEBI" id="CHEBI:90616"/>
        <dbReference type="EC" id="2.1.1.72"/>
    </reaction>
</comment>
<evidence type="ECO:0000256" key="5">
    <source>
        <dbReference type="ARBA" id="ARBA00022747"/>
    </source>
</evidence>
<dbReference type="InterPro" id="IPR003356">
    <property type="entry name" value="DNA_methylase_A-5"/>
</dbReference>
<dbReference type="AlphaFoldDB" id="A0A327ZWR5"/>
<keyword evidence="3" id="KW-0808">Transferase</keyword>
<organism evidence="8 9">
    <name type="scientific">Macrococcus epidermidis</name>
    <dbReference type="NCBI Taxonomy" id="1902580"/>
    <lineage>
        <taxon>Bacteria</taxon>
        <taxon>Bacillati</taxon>
        <taxon>Bacillota</taxon>
        <taxon>Bacilli</taxon>
        <taxon>Bacillales</taxon>
        <taxon>Staphylococcaceae</taxon>
        <taxon>Macrococcus</taxon>
    </lineage>
</organism>
<dbReference type="InterPro" id="IPR051537">
    <property type="entry name" value="DNA_Adenine_Mtase"/>
</dbReference>
<evidence type="ECO:0000259" key="7">
    <source>
        <dbReference type="Pfam" id="PF02384"/>
    </source>
</evidence>
<dbReference type="EMBL" id="PZJH01000001">
    <property type="protein sequence ID" value="RAK45944.1"/>
    <property type="molecule type" value="Genomic_DNA"/>
</dbReference>
<dbReference type="Proteomes" id="UP000249808">
    <property type="component" value="Unassembled WGS sequence"/>
</dbReference>
<name>A0A327ZWR5_9STAP</name>
<reference evidence="8 9" key="1">
    <citation type="journal article" date="2018" name="Front. Microbiol.">
        <title>Description and Comparative Genomics of Macrococcus caseolyticus subsp. hominis subsp. nov., Macrococcus goetzii sp. nov., Macrococcus epidermidis sp. nov., and Macrococcus bohemicus sp. nov., Novel Macrococci From Human Clinical Material With Virulence Potential and Suspected Uptake of Foreign DNA by Natural Transformation.</title>
        <authorList>
            <person name="Maslanova I."/>
            <person name="Wertheimer Z."/>
            <person name="Sedlacek I."/>
            <person name="Svec P."/>
            <person name="Indrakova A."/>
            <person name="Kovarovic V."/>
            <person name="Schumann P."/>
            <person name="Sproer C."/>
            <person name="Kralova S."/>
            <person name="Sedo O."/>
            <person name="Kristofova L."/>
            <person name="Vrbovska V."/>
            <person name="Fuzik T."/>
            <person name="Petras P."/>
            <person name="Zdrahal Z."/>
            <person name="Ruzickova V."/>
            <person name="Doskar J."/>
            <person name="Pantucek R."/>
        </authorList>
    </citation>
    <scope>NUCLEOTIDE SEQUENCE [LARGE SCALE GENOMIC DNA]</scope>
    <source>
        <strain evidence="8 9">01/688</strain>
    </source>
</reference>
<evidence type="ECO:0000256" key="3">
    <source>
        <dbReference type="ARBA" id="ARBA00022679"/>
    </source>
</evidence>
<evidence type="ECO:0000256" key="6">
    <source>
        <dbReference type="ARBA" id="ARBA00047942"/>
    </source>
</evidence>
<keyword evidence="9" id="KW-1185">Reference proteome</keyword>
<evidence type="ECO:0000256" key="4">
    <source>
        <dbReference type="ARBA" id="ARBA00022691"/>
    </source>
</evidence>
<accession>A0A327ZWR5</accession>
<dbReference type="GO" id="GO:0008170">
    <property type="term" value="F:N-methyltransferase activity"/>
    <property type="evidence" value="ECO:0007669"/>
    <property type="project" value="InterPro"/>
</dbReference>
<evidence type="ECO:0000256" key="2">
    <source>
        <dbReference type="ARBA" id="ARBA00022603"/>
    </source>
</evidence>
<dbReference type="PANTHER" id="PTHR42933:SF1">
    <property type="entry name" value="SITE-SPECIFIC DNA-METHYLTRANSFERASE (ADENINE-SPECIFIC)"/>
    <property type="match status" value="1"/>
</dbReference>
<keyword evidence="4" id="KW-0949">S-adenosyl-L-methionine</keyword>
<dbReference type="GO" id="GO:0009007">
    <property type="term" value="F:site-specific DNA-methyltransferase (adenine-specific) activity"/>
    <property type="evidence" value="ECO:0007669"/>
    <property type="project" value="UniProtKB-EC"/>
</dbReference>
<dbReference type="Pfam" id="PF02384">
    <property type="entry name" value="N6_Mtase"/>
    <property type="match status" value="1"/>
</dbReference>
<protein>
    <recommendedName>
        <fullName evidence="1">site-specific DNA-methyltransferase (adenine-specific)</fullName>
        <ecNumber evidence="1">2.1.1.72</ecNumber>
    </recommendedName>
</protein>
<dbReference type="EC" id="2.1.1.72" evidence="1"/>
<dbReference type="PANTHER" id="PTHR42933">
    <property type="entry name" value="SLR6095 PROTEIN"/>
    <property type="match status" value="1"/>
</dbReference>
<evidence type="ECO:0000313" key="8">
    <source>
        <dbReference type="EMBL" id="RAK45944.1"/>
    </source>
</evidence>
<dbReference type="Gene3D" id="3.40.50.150">
    <property type="entry name" value="Vaccinia Virus protein VP39"/>
    <property type="match status" value="1"/>
</dbReference>
<sequence length="284" mass="32503">MKLGELMILGELVDVMPGTNLSRVKGGAYHTYALLFLQGVSSENIKLRKFQSDKWLKKVVEGETVDTIISSFDTQMSWNPAKELLNDNRFSEPGKLVTQHRGEWAYIQNGLSQLDENGLMVICMGQGPLYRMINEAVVRQYLVETENVIDTIIALPKNVGSTFRHQSCLVIFKKNRQQNDILFIDSSTFIENYINGSTTLNQLKQKVNDIINDRVNIEKISYVASLDEIDSNNFNLNIAKYIKNDELENIDGIKEVQIEDIRDEIAQLENQIDNKMRLLNRIIN</sequence>
<evidence type="ECO:0000256" key="1">
    <source>
        <dbReference type="ARBA" id="ARBA00011900"/>
    </source>
</evidence>
<keyword evidence="5" id="KW-0680">Restriction system</keyword>